<dbReference type="EMBL" id="QXQB01000003">
    <property type="protein sequence ID" value="RJX39133.1"/>
    <property type="molecule type" value="Genomic_DNA"/>
</dbReference>
<accession>A0A3A6PTR2</accession>
<proteinExistence type="predicted"/>
<dbReference type="OrthoDB" id="1911041at2"/>
<dbReference type="AlphaFoldDB" id="A0A3A6PTR2"/>
<comment type="caution">
    <text evidence="1">The sequence shown here is derived from an EMBL/GenBank/DDBJ whole genome shotgun (WGS) entry which is preliminary data.</text>
</comment>
<name>A0A3A6PTR2_9BACL</name>
<gene>
    <name evidence="1" type="ORF">D3P09_16710</name>
</gene>
<dbReference type="NCBIfam" id="NF035934">
    <property type="entry name" value="ESAT6_2"/>
    <property type="match status" value="1"/>
</dbReference>
<dbReference type="RefSeq" id="WP_120112256.1">
    <property type="nucleotide sequence ID" value="NZ_QXQB01000003.1"/>
</dbReference>
<evidence type="ECO:0000313" key="1">
    <source>
        <dbReference type="EMBL" id="RJX39133.1"/>
    </source>
</evidence>
<reference evidence="1 2" key="1">
    <citation type="submission" date="2018-09" db="EMBL/GenBank/DDBJ databases">
        <title>Paenibacillus aracenensis nov. sp. isolated from a cave in southern Spain.</title>
        <authorList>
            <person name="Jurado V."/>
            <person name="Gutierrez-Patricio S."/>
            <person name="Gonzalez-Pimentel J.L."/>
            <person name="Miller A.Z."/>
            <person name="Laiz L."/>
            <person name="Saiz-Jimenez C."/>
        </authorList>
    </citation>
    <scope>NUCLEOTIDE SEQUENCE [LARGE SCALE GENOMIC DNA]</scope>
    <source>
        <strain evidence="1 2">JCM 19203</strain>
    </source>
</reference>
<sequence length="99" mass="11340">MADGIDISFAEVSRTAESIRTINGSLKDKLNEVKTQMNNLNNSWQSEAGTTIRNNFNKFSAKFDEHFEVIQAYSKFLDHTVSEYTANETRINNNADKFR</sequence>
<evidence type="ECO:0000313" key="2">
    <source>
        <dbReference type="Proteomes" id="UP000267798"/>
    </source>
</evidence>
<dbReference type="SUPFAM" id="SSF140453">
    <property type="entry name" value="EsxAB dimer-like"/>
    <property type="match status" value="1"/>
</dbReference>
<keyword evidence="2" id="KW-1185">Reference proteome</keyword>
<dbReference type="Proteomes" id="UP000267798">
    <property type="component" value="Unassembled WGS sequence"/>
</dbReference>
<dbReference type="InterPro" id="IPR036689">
    <property type="entry name" value="ESAT-6-like_sf"/>
</dbReference>
<dbReference type="Pfam" id="PF06013">
    <property type="entry name" value="WXG100"/>
    <property type="match status" value="1"/>
</dbReference>
<organism evidence="1 2">
    <name type="scientific">Paenibacillus pinisoli</name>
    <dbReference type="NCBI Taxonomy" id="1276110"/>
    <lineage>
        <taxon>Bacteria</taxon>
        <taxon>Bacillati</taxon>
        <taxon>Bacillota</taxon>
        <taxon>Bacilli</taxon>
        <taxon>Bacillales</taxon>
        <taxon>Paenibacillaceae</taxon>
        <taxon>Paenibacillus</taxon>
    </lineage>
</organism>
<dbReference type="InterPro" id="IPR010310">
    <property type="entry name" value="T7SS_ESAT-6-like"/>
</dbReference>
<dbReference type="Gene3D" id="1.10.287.1060">
    <property type="entry name" value="ESAT-6-like"/>
    <property type="match status" value="1"/>
</dbReference>
<protein>
    <submittedName>
        <fullName evidence="1">WXG100 family type VII secretion target</fullName>
    </submittedName>
</protein>